<reference evidence="2 3" key="2">
    <citation type="journal article" date="2017" name="Nature">
        <title>The Apostasia genome and the evolution of orchids.</title>
        <authorList>
            <person name="Zhang G.Q."/>
            <person name="Liu K.W."/>
            <person name="Li Z."/>
            <person name="Lohaus R."/>
            <person name="Hsiao Y.Y."/>
            <person name="Niu S.C."/>
            <person name="Wang J.Y."/>
            <person name="Lin Y.C."/>
            <person name="Xu Q."/>
            <person name="Chen L.J."/>
            <person name="Yoshida K."/>
            <person name="Fujiwara S."/>
            <person name="Wang Z.W."/>
            <person name="Zhang Y.Q."/>
            <person name="Mitsuda N."/>
            <person name="Wang M."/>
            <person name="Liu G.H."/>
            <person name="Pecoraro L."/>
            <person name="Huang H.X."/>
            <person name="Xiao X.J."/>
            <person name="Lin M."/>
            <person name="Wu X.Y."/>
            <person name="Wu W.L."/>
            <person name="Chen Y.Y."/>
            <person name="Chang S.B."/>
            <person name="Sakamoto S."/>
            <person name="Ohme-Takagi M."/>
            <person name="Yagi M."/>
            <person name="Zeng S.J."/>
            <person name="Shen C.Y."/>
            <person name="Yeh C.M."/>
            <person name="Luo Y.B."/>
            <person name="Tsai W.C."/>
            <person name="Van de Peer Y."/>
            <person name="Liu Z.J."/>
        </authorList>
    </citation>
    <scope>NUCLEOTIDE SEQUENCE [LARGE SCALE GENOMIC DNA]</scope>
    <source>
        <tissue evidence="2">The whole plant</tissue>
    </source>
</reference>
<dbReference type="AlphaFoldDB" id="A0A2I0WNG8"/>
<accession>A0A2I0WNG8</accession>
<sequence>MKRHHRPIPRSANLRARIIPGGGNQGAAAPAAIRPRVRVAAAENQRPSPARTRPLGFQSSRAAGERRARRRTAAAAAVGPPRLVREPMGKTKRKEISLRRKRSRQRGGKKKLPAIFSALLDGH</sequence>
<feature type="compositionally biased region" description="Low complexity" evidence="1">
    <location>
        <begin position="27"/>
        <end position="42"/>
    </location>
</feature>
<feature type="compositionally biased region" description="Basic and acidic residues" evidence="1">
    <location>
        <begin position="83"/>
        <end position="98"/>
    </location>
</feature>
<organism evidence="2 3">
    <name type="scientific">Dendrobium catenatum</name>
    <dbReference type="NCBI Taxonomy" id="906689"/>
    <lineage>
        <taxon>Eukaryota</taxon>
        <taxon>Viridiplantae</taxon>
        <taxon>Streptophyta</taxon>
        <taxon>Embryophyta</taxon>
        <taxon>Tracheophyta</taxon>
        <taxon>Spermatophyta</taxon>
        <taxon>Magnoliopsida</taxon>
        <taxon>Liliopsida</taxon>
        <taxon>Asparagales</taxon>
        <taxon>Orchidaceae</taxon>
        <taxon>Epidendroideae</taxon>
        <taxon>Malaxideae</taxon>
        <taxon>Dendrobiinae</taxon>
        <taxon>Dendrobium</taxon>
    </lineage>
</organism>
<dbReference type="EMBL" id="KZ502527">
    <property type="protein sequence ID" value="PKU77193.1"/>
    <property type="molecule type" value="Genomic_DNA"/>
</dbReference>
<feature type="compositionally biased region" description="Basic residues" evidence="1">
    <location>
        <begin position="99"/>
        <end position="112"/>
    </location>
</feature>
<gene>
    <name evidence="2" type="ORF">MA16_Dca013229</name>
</gene>
<protein>
    <submittedName>
        <fullName evidence="2">Uncharacterized protein</fullName>
    </submittedName>
</protein>
<evidence type="ECO:0000256" key="1">
    <source>
        <dbReference type="SAM" id="MobiDB-lite"/>
    </source>
</evidence>
<keyword evidence="3" id="KW-1185">Reference proteome</keyword>
<evidence type="ECO:0000313" key="2">
    <source>
        <dbReference type="EMBL" id="PKU77193.1"/>
    </source>
</evidence>
<dbReference type="Proteomes" id="UP000233837">
    <property type="component" value="Unassembled WGS sequence"/>
</dbReference>
<feature type="compositionally biased region" description="Low complexity" evidence="1">
    <location>
        <begin position="73"/>
        <end position="82"/>
    </location>
</feature>
<evidence type="ECO:0000313" key="3">
    <source>
        <dbReference type="Proteomes" id="UP000233837"/>
    </source>
</evidence>
<proteinExistence type="predicted"/>
<feature type="region of interest" description="Disordered" evidence="1">
    <location>
        <begin position="1"/>
        <end position="123"/>
    </location>
</feature>
<name>A0A2I0WNG8_9ASPA</name>
<reference evidence="2 3" key="1">
    <citation type="journal article" date="2016" name="Sci. Rep.">
        <title>The Dendrobium catenatum Lindl. genome sequence provides insights into polysaccharide synthase, floral development and adaptive evolution.</title>
        <authorList>
            <person name="Zhang G.Q."/>
            <person name="Xu Q."/>
            <person name="Bian C."/>
            <person name="Tsai W.C."/>
            <person name="Yeh C.M."/>
            <person name="Liu K.W."/>
            <person name="Yoshida K."/>
            <person name="Zhang L.S."/>
            <person name="Chang S.B."/>
            <person name="Chen F."/>
            <person name="Shi Y."/>
            <person name="Su Y.Y."/>
            <person name="Zhang Y.Q."/>
            <person name="Chen L.J."/>
            <person name="Yin Y."/>
            <person name="Lin M."/>
            <person name="Huang H."/>
            <person name="Deng H."/>
            <person name="Wang Z.W."/>
            <person name="Zhu S.L."/>
            <person name="Zhao X."/>
            <person name="Deng C."/>
            <person name="Niu S.C."/>
            <person name="Huang J."/>
            <person name="Wang M."/>
            <person name="Liu G.H."/>
            <person name="Yang H.J."/>
            <person name="Xiao X.J."/>
            <person name="Hsiao Y.Y."/>
            <person name="Wu W.L."/>
            <person name="Chen Y.Y."/>
            <person name="Mitsuda N."/>
            <person name="Ohme-Takagi M."/>
            <person name="Luo Y.B."/>
            <person name="Van de Peer Y."/>
            <person name="Liu Z.J."/>
        </authorList>
    </citation>
    <scope>NUCLEOTIDE SEQUENCE [LARGE SCALE GENOMIC DNA]</scope>
    <source>
        <tissue evidence="2">The whole plant</tissue>
    </source>
</reference>